<protein>
    <recommendedName>
        <fullName evidence="3">STAS/SEC14 domain-containing protein</fullName>
    </recommendedName>
</protein>
<gene>
    <name evidence="1" type="ORF">SAMN05444354_105178</name>
</gene>
<dbReference type="AlphaFoldDB" id="A0A1H7P5C5"/>
<dbReference type="RefSeq" id="WP_075006507.1">
    <property type="nucleotide sequence ID" value="NZ_FOAP01000005.1"/>
</dbReference>
<evidence type="ECO:0008006" key="3">
    <source>
        <dbReference type="Google" id="ProtNLM"/>
    </source>
</evidence>
<name>A0A1H7P5C5_STIAU</name>
<sequence length="133" mass="15032">MGLNLLYASEHLDLHHADTERWLYADWKGYLSVDMVKGGCEEMLRYLTRLKLAKVLNDNSHMTGAWIGAADWLAKAWFPRMRQAGLRHFAWVPSPYPLSRLAALTALQHAVLGPAELFGTVEAAAAWLRVQPF</sequence>
<keyword evidence="2" id="KW-1185">Reference proteome</keyword>
<reference evidence="2" key="1">
    <citation type="submission" date="2016-10" db="EMBL/GenBank/DDBJ databases">
        <authorList>
            <person name="Varghese N."/>
            <person name="Submissions S."/>
        </authorList>
    </citation>
    <scope>NUCLEOTIDE SEQUENCE [LARGE SCALE GENOMIC DNA]</scope>
    <source>
        <strain evidence="2">DSM 17044</strain>
    </source>
</reference>
<organism evidence="1 2">
    <name type="scientific">Stigmatella aurantiaca</name>
    <dbReference type="NCBI Taxonomy" id="41"/>
    <lineage>
        <taxon>Bacteria</taxon>
        <taxon>Pseudomonadati</taxon>
        <taxon>Myxococcota</taxon>
        <taxon>Myxococcia</taxon>
        <taxon>Myxococcales</taxon>
        <taxon>Cystobacterineae</taxon>
        <taxon>Archangiaceae</taxon>
        <taxon>Stigmatella</taxon>
    </lineage>
</organism>
<accession>A0A1H7P5C5</accession>
<evidence type="ECO:0000313" key="2">
    <source>
        <dbReference type="Proteomes" id="UP000182719"/>
    </source>
</evidence>
<evidence type="ECO:0000313" key="1">
    <source>
        <dbReference type="EMBL" id="SEL30796.1"/>
    </source>
</evidence>
<proteinExistence type="predicted"/>
<dbReference type="OrthoDB" id="893408at2"/>
<dbReference type="Proteomes" id="UP000182719">
    <property type="component" value="Unassembled WGS sequence"/>
</dbReference>
<dbReference type="EMBL" id="FOAP01000005">
    <property type="protein sequence ID" value="SEL30796.1"/>
    <property type="molecule type" value="Genomic_DNA"/>
</dbReference>